<accession>A0AAD7TLR1</accession>
<keyword evidence="2" id="KW-1185">Reference proteome</keyword>
<comment type="caution">
    <text evidence="1">The sequence shown here is derived from an EMBL/GenBank/DDBJ whole genome shotgun (WGS) entry which is preliminary data.</text>
</comment>
<sequence length="230" mass="25022">MASRAASRMDRGPHLKVDPNAAWPIRDQAWLVLTEYVSDRFPQGTFVLITEHIALPESPSSTLVDERRKNNTDYHFKKIDIVTSITVVATDPSAGGGVTPNLLRPVKGASNATLEVGQLVQLIGRIPPVRVEGAAKPMEVPINTIGRIKCPMSSAGQDKTLSSVYRPSTTRRWVLQFAFKITKHQDITSGAARGSGAFRAPTESELAAHLQRYRAQPVGVVIGSMAEVSR</sequence>
<protein>
    <submittedName>
        <fullName evidence="1">Uncharacterized protein</fullName>
    </submittedName>
</protein>
<evidence type="ECO:0000313" key="1">
    <source>
        <dbReference type="EMBL" id="KAJ8463472.1"/>
    </source>
</evidence>
<dbReference type="EMBL" id="JAPEVG010000392">
    <property type="protein sequence ID" value="KAJ8463472.1"/>
    <property type="molecule type" value="Genomic_DNA"/>
</dbReference>
<dbReference type="AlphaFoldDB" id="A0AAD7TLR1"/>
<proteinExistence type="predicted"/>
<reference evidence="1" key="1">
    <citation type="submission" date="2022-11" db="EMBL/GenBank/DDBJ databases">
        <title>Genome Sequence of Cubamyces cubensis.</title>
        <authorList>
            <person name="Buettner E."/>
        </authorList>
    </citation>
    <scope>NUCLEOTIDE SEQUENCE</scope>
    <source>
        <strain evidence="1">MPL-01</strain>
    </source>
</reference>
<dbReference type="Proteomes" id="UP001215151">
    <property type="component" value="Unassembled WGS sequence"/>
</dbReference>
<evidence type="ECO:0000313" key="2">
    <source>
        <dbReference type="Proteomes" id="UP001215151"/>
    </source>
</evidence>
<name>A0AAD7TLR1_9APHY</name>
<gene>
    <name evidence="1" type="ORF">ONZ51_g10235</name>
</gene>
<organism evidence="1 2">
    <name type="scientific">Trametes cubensis</name>
    <dbReference type="NCBI Taxonomy" id="1111947"/>
    <lineage>
        <taxon>Eukaryota</taxon>
        <taxon>Fungi</taxon>
        <taxon>Dikarya</taxon>
        <taxon>Basidiomycota</taxon>
        <taxon>Agaricomycotina</taxon>
        <taxon>Agaricomycetes</taxon>
        <taxon>Polyporales</taxon>
        <taxon>Polyporaceae</taxon>
        <taxon>Trametes</taxon>
    </lineage>
</organism>